<reference evidence="3" key="2">
    <citation type="submission" date="2002-07" db="EMBL/GenBank/DDBJ databases">
        <title>Oryza sativa nipponbare(GA3) genomic DNA, chromosome 6, PAC clone:P0046H10.</title>
        <authorList>
            <person name="Sasaki T."/>
            <person name="Matsumoto T."/>
            <person name="Katayose Y."/>
        </authorList>
    </citation>
    <scope>NUCLEOTIDE SEQUENCE</scope>
</reference>
<evidence type="ECO:0000313" key="4">
    <source>
        <dbReference type="Proteomes" id="UP000000763"/>
    </source>
</evidence>
<dbReference type="EMBL" id="AP005107">
    <property type="protein sequence ID" value="BAD45988.1"/>
    <property type="molecule type" value="Genomic_DNA"/>
</dbReference>
<evidence type="ECO:0000256" key="1">
    <source>
        <dbReference type="SAM" id="MobiDB-lite"/>
    </source>
</evidence>
<organism evidence="3 4">
    <name type="scientific">Oryza sativa subsp. japonica</name>
    <name type="common">Rice</name>
    <dbReference type="NCBI Taxonomy" id="39947"/>
    <lineage>
        <taxon>Eukaryota</taxon>
        <taxon>Viridiplantae</taxon>
        <taxon>Streptophyta</taxon>
        <taxon>Embryophyta</taxon>
        <taxon>Tracheophyta</taxon>
        <taxon>Spermatophyta</taxon>
        <taxon>Magnoliopsida</taxon>
        <taxon>Liliopsida</taxon>
        <taxon>Poales</taxon>
        <taxon>Poaceae</taxon>
        <taxon>BOP clade</taxon>
        <taxon>Oryzoideae</taxon>
        <taxon>Oryzeae</taxon>
        <taxon>Oryzinae</taxon>
        <taxon>Oryza</taxon>
        <taxon>Oryza sativa</taxon>
    </lineage>
</organism>
<gene>
    <name evidence="3" type="ORF">P0046H10.12</name>
    <name evidence="2" type="ORF">P0431E05.37</name>
</gene>
<reference evidence="4" key="4">
    <citation type="journal article" date="2008" name="Nucleic Acids Res.">
        <title>The rice annotation project database (RAP-DB): 2008 update.</title>
        <authorList>
            <consortium name="The rice annotation project (RAP)"/>
        </authorList>
    </citation>
    <scope>GENOME REANNOTATION</scope>
    <source>
        <strain evidence="4">cv. Nipponbare</strain>
    </source>
</reference>
<dbReference type="AlphaFoldDB" id="Q652W4"/>
<evidence type="ECO:0000313" key="3">
    <source>
        <dbReference type="EMBL" id="BAD46153.1"/>
    </source>
</evidence>
<reference evidence="2" key="1">
    <citation type="submission" date="2002-04" db="EMBL/GenBank/DDBJ databases">
        <title>Oryza sativa nipponbare(GA3) genomic DNA, chromosome 6, PAC clone:P0431E05.</title>
        <authorList>
            <person name="Sasaki T."/>
            <person name="Matsumoto T."/>
            <person name="Katayose Y."/>
        </authorList>
    </citation>
    <scope>NUCLEOTIDE SEQUENCE</scope>
</reference>
<dbReference type="Proteomes" id="UP000000763">
    <property type="component" value="Chromosome 6"/>
</dbReference>
<accession>Q652W4</accession>
<protein>
    <submittedName>
        <fullName evidence="3">Uncharacterized protein</fullName>
    </submittedName>
</protein>
<proteinExistence type="predicted"/>
<dbReference type="EMBL" id="AP005518">
    <property type="protein sequence ID" value="BAD46153.1"/>
    <property type="molecule type" value="Genomic_DNA"/>
</dbReference>
<evidence type="ECO:0000313" key="2">
    <source>
        <dbReference type="EMBL" id="BAD45988.1"/>
    </source>
</evidence>
<name>Q652W4_ORYSJ</name>
<reference evidence="4" key="3">
    <citation type="journal article" date="2005" name="Nature">
        <title>The map-based sequence of the rice genome.</title>
        <authorList>
            <consortium name="International rice genome sequencing project (IRGSP)"/>
            <person name="Matsumoto T."/>
            <person name="Wu J."/>
            <person name="Kanamori H."/>
            <person name="Katayose Y."/>
            <person name="Fujisawa M."/>
            <person name="Namiki N."/>
            <person name="Mizuno H."/>
            <person name="Yamamoto K."/>
            <person name="Antonio B.A."/>
            <person name="Baba T."/>
            <person name="Sakata K."/>
            <person name="Nagamura Y."/>
            <person name="Aoki H."/>
            <person name="Arikawa K."/>
            <person name="Arita K."/>
            <person name="Bito T."/>
            <person name="Chiden Y."/>
            <person name="Fujitsuka N."/>
            <person name="Fukunaka R."/>
            <person name="Hamada M."/>
            <person name="Harada C."/>
            <person name="Hayashi A."/>
            <person name="Hijishita S."/>
            <person name="Honda M."/>
            <person name="Hosokawa S."/>
            <person name="Ichikawa Y."/>
            <person name="Idonuma A."/>
            <person name="Iijima M."/>
            <person name="Ikeda M."/>
            <person name="Ikeno M."/>
            <person name="Ito K."/>
            <person name="Ito S."/>
            <person name="Ito T."/>
            <person name="Ito Y."/>
            <person name="Ito Y."/>
            <person name="Iwabuchi A."/>
            <person name="Kamiya K."/>
            <person name="Karasawa W."/>
            <person name="Kurita K."/>
            <person name="Katagiri S."/>
            <person name="Kikuta A."/>
            <person name="Kobayashi H."/>
            <person name="Kobayashi N."/>
            <person name="Machita K."/>
            <person name="Maehara T."/>
            <person name="Masukawa M."/>
            <person name="Mizubayashi T."/>
            <person name="Mukai Y."/>
            <person name="Nagasaki H."/>
            <person name="Nagata Y."/>
            <person name="Naito S."/>
            <person name="Nakashima M."/>
            <person name="Nakama Y."/>
            <person name="Nakamichi Y."/>
            <person name="Nakamura M."/>
            <person name="Meguro A."/>
            <person name="Negishi M."/>
            <person name="Ohta I."/>
            <person name="Ohta T."/>
            <person name="Okamoto M."/>
            <person name="Ono N."/>
            <person name="Saji S."/>
            <person name="Sakaguchi M."/>
            <person name="Sakai K."/>
            <person name="Shibata M."/>
            <person name="Shimokawa T."/>
            <person name="Song J."/>
            <person name="Takazaki Y."/>
            <person name="Terasawa K."/>
            <person name="Tsugane M."/>
            <person name="Tsuji K."/>
            <person name="Ueda S."/>
            <person name="Waki K."/>
            <person name="Yamagata H."/>
            <person name="Yamamoto M."/>
            <person name="Yamamoto S."/>
            <person name="Yamane H."/>
            <person name="Yoshiki S."/>
            <person name="Yoshihara R."/>
            <person name="Yukawa K."/>
            <person name="Zhong H."/>
            <person name="Yano M."/>
            <person name="Yuan Q."/>
            <person name="Ouyang S."/>
            <person name="Liu J."/>
            <person name="Jones K.M."/>
            <person name="Gansberger K."/>
            <person name="Moffat K."/>
            <person name="Hill J."/>
            <person name="Bera J."/>
            <person name="Fadrosh D."/>
            <person name="Jin S."/>
            <person name="Johri S."/>
            <person name="Kim M."/>
            <person name="Overton L."/>
            <person name="Reardon M."/>
            <person name="Tsitrin T."/>
            <person name="Vuong H."/>
            <person name="Weaver B."/>
            <person name="Ciecko A."/>
            <person name="Tallon L."/>
            <person name="Jackson J."/>
            <person name="Pai G."/>
            <person name="Aken S.V."/>
            <person name="Utterback T."/>
            <person name="Reidmuller S."/>
            <person name="Feldblyum T."/>
            <person name="Hsiao J."/>
            <person name="Zismann V."/>
            <person name="Iobst S."/>
            <person name="de Vazeille A.R."/>
            <person name="Buell C.R."/>
            <person name="Ying K."/>
            <person name="Li Y."/>
            <person name="Lu T."/>
            <person name="Huang Y."/>
            <person name="Zhao Q."/>
            <person name="Feng Q."/>
            <person name="Zhang L."/>
            <person name="Zhu J."/>
            <person name="Weng Q."/>
            <person name="Mu J."/>
            <person name="Lu Y."/>
            <person name="Fan D."/>
            <person name="Liu Y."/>
            <person name="Guan J."/>
            <person name="Zhang Y."/>
            <person name="Yu S."/>
            <person name="Liu X."/>
            <person name="Zhang Y."/>
            <person name="Hong G."/>
            <person name="Han B."/>
            <person name="Choisne N."/>
            <person name="Demange N."/>
            <person name="Orjeda G."/>
            <person name="Samain S."/>
            <person name="Cattolico L."/>
            <person name="Pelletier E."/>
            <person name="Couloux A."/>
            <person name="Segurens B."/>
            <person name="Wincker P."/>
            <person name="D'Hont A."/>
            <person name="Scarpelli C."/>
            <person name="Weissenbach J."/>
            <person name="Salanoubat M."/>
            <person name="Quetier F."/>
            <person name="Yu Y."/>
            <person name="Kim H.R."/>
            <person name="Rambo T."/>
            <person name="Currie J."/>
            <person name="Collura K."/>
            <person name="Luo M."/>
            <person name="Yang T."/>
            <person name="Ammiraju J.S.S."/>
            <person name="Engler F."/>
            <person name="Soderlund C."/>
            <person name="Wing R.A."/>
            <person name="Palmer L.E."/>
            <person name="de la Bastide M."/>
            <person name="Spiegel L."/>
            <person name="Nascimento L."/>
            <person name="Zutavern T."/>
            <person name="O'Shaughnessy A."/>
            <person name="Dike S."/>
            <person name="Dedhia N."/>
            <person name="Preston R."/>
            <person name="Balija V."/>
            <person name="McCombie W.R."/>
            <person name="Chow T."/>
            <person name="Chen H."/>
            <person name="Chung M."/>
            <person name="Chen C."/>
            <person name="Shaw J."/>
            <person name="Wu H."/>
            <person name="Hsiao K."/>
            <person name="Chao Y."/>
            <person name="Chu M."/>
            <person name="Cheng C."/>
            <person name="Hour A."/>
            <person name="Lee P."/>
            <person name="Lin S."/>
            <person name="Lin Y."/>
            <person name="Liou J."/>
            <person name="Liu S."/>
            <person name="Hsing Y."/>
            <person name="Raghuvanshi S."/>
            <person name="Mohanty A."/>
            <person name="Bharti A.K."/>
            <person name="Gaur A."/>
            <person name="Gupta V."/>
            <person name="Kumar D."/>
            <person name="Ravi V."/>
            <person name="Vij S."/>
            <person name="Kapur A."/>
            <person name="Khurana P."/>
            <person name="Khurana P."/>
            <person name="Khurana J.P."/>
            <person name="Tyagi A.K."/>
            <person name="Gaikwad K."/>
            <person name="Singh A."/>
            <person name="Dalal V."/>
            <person name="Srivastava S."/>
            <person name="Dixit A."/>
            <person name="Pal A.K."/>
            <person name="Ghazi I.A."/>
            <person name="Yadav M."/>
            <person name="Pandit A."/>
            <person name="Bhargava A."/>
            <person name="Sureshbabu K."/>
            <person name="Batra K."/>
            <person name="Sharma T.R."/>
            <person name="Mohapatra T."/>
            <person name="Singh N.K."/>
            <person name="Messing J."/>
            <person name="Nelson A.B."/>
            <person name="Fuks G."/>
            <person name="Kavchok S."/>
            <person name="Keizer G."/>
            <person name="Linton E."/>
            <person name="Llaca V."/>
            <person name="Song R."/>
            <person name="Tanyolac B."/>
            <person name="Young S."/>
            <person name="Ho-Il K."/>
            <person name="Hahn J.H."/>
            <person name="Sangsakoo G."/>
            <person name="Vanavichit A."/>
            <person name="de Mattos Luiz.A.T."/>
            <person name="Zimmer P.D."/>
            <person name="Malone G."/>
            <person name="Dellagostin O."/>
            <person name="de Oliveira A.C."/>
            <person name="Bevan M."/>
            <person name="Bancroft I."/>
            <person name="Minx P."/>
            <person name="Cordum H."/>
            <person name="Wilson R."/>
            <person name="Cheng Z."/>
            <person name="Jin W."/>
            <person name="Jiang J."/>
            <person name="Leong S.A."/>
            <person name="Iwama H."/>
            <person name="Gojobori T."/>
            <person name="Itoh T."/>
            <person name="Niimura Y."/>
            <person name="Fujii Y."/>
            <person name="Habara T."/>
            <person name="Sakai H."/>
            <person name="Sato Y."/>
            <person name="Wilson G."/>
            <person name="Kumar K."/>
            <person name="McCouch S."/>
            <person name="Juretic N."/>
            <person name="Hoen D."/>
            <person name="Wright S."/>
            <person name="Bruskiewich R."/>
            <person name="Bureau T."/>
            <person name="Miyao A."/>
            <person name="Hirochika H."/>
            <person name="Nishikawa T."/>
            <person name="Kadowaki K."/>
            <person name="Sugiura M."/>
            <person name="Burr B."/>
            <person name="Sasaki T."/>
        </authorList>
    </citation>
    <scope>NUCLEOTIDE SEQUENCE [LARGE SCALE GENOMIC DNA]</scope>
    <source>
        <strain evidence="4">cv. Nipponbare</strain>
    </source>
</reference>
<feature type="region of interest" description="Disordered" evidence="1">
    <location>
        <begin position="53"/>
        <end position="80"/>
    </location>
</feature>
<sequence>MERMVGGVPAFQGGKWFDLMRWMRGVTSRRRNRRALVGALVAPARAAPRATYARREPAHSMGRQVAVRTTGRPGRSGPVPAVVPPYLVHARPVASCDVSKKLATTDAENRCRRRPVEEKLGGDDDVELGLTQHAATSDALAQQQCTSPTPCGGVQCASTFGSNTKMVLERMLAREQKDMLLLGKSVPRRATLREDQLDATAQLLSRRALPFFHAGSRVLPFFPLALPSRWGRENSRTWSKLTQSRWDLSSNGRLQKKQQRYRDAGMTRSVCSQQISQRAFIRNHIKV</sequence>